<comment type="caution">
    <text evidence="8">The sequence shown here is derived from an EMBL/GenBank/DDBJ whole genome shotgun (WGS) entry which is preliminary data.</text>
</comment>
<gene>
    <name evidence="8" type="ORF">PARMNEM_LOCUS15327</name>
</gene>
<dbReference type="GO" id="GO:0046872">
    <property type="term" value="F:metal ion binding"/>
    <property type="evidence" value="ECO:0007669"/>
    <property type="project" value="UniProtKB-KW"/>
</dbReference>
<keyword evidence="1 6" id="KW-0813">Transport</keyword>
<dbReference type="EMBL" id="CAVLGL010000093">
    <property type="protein sequence ID" value="CAK1595910.1"/>
    <property type="molecule type" value="Genomic_DNA"/>
</dbReference>
<keyword evidence="2 6" id="KW-0349">Heme</keyword>
<dbReference type="InterPro" id="IPR009050">
    <property type="entry name" value="Globin-like_sf"/>
</dbReference>
<dbReference type="PANTHER" id="PTHR47217">
    <property type="entry name" value="GLOBIN-LIKE PROTEIN"/>
    <property type="match status" value="1"/>
</dbReference>
<dbReference type="GO" id="GO:0019825">
    <property type="term" value="F:oxygen binding"/>
    <property type="evidence" value="ECO:0007669"/>
    <property type="project" value="InterPro"/>
</dbReference>
<evidence type="ECO:0000256" key="5">
    <source>
        <dbReference type="ARBA" id="ARBA00023004"/>
    </source>
</evidence>
<dbReference type="Gene3D" id="1.10.490.10">
    <property type="entry name" value="Globins"/>
    <property type="match status" value="1"/>
</dbReference>
<protein>
    <recommendedName>
        <fullName evidence="7">Globin domain-containing protein</fullName>
    </recommendedName>
</protein>
<organism evidence="8 9">
    <name type="scientific">Parnassius mnemosyne</name>
    <name type="common">clouded apollo</name>
    <dbReference type="NCBI Taxonomy" id="213953"/>
    <lineage>
        <taxon>Eukaryota</taxon>
        <taxon>Metazoa</taxon>
        <taxon>Ecdysozoa</taxon>
        <taxon>Arthropoda</taxon>
        <taxon>Hexapoda</taxon>
        <taxon>Insecta</taxon>
        <taxon>Pterygota</taxon>
        <taxon>Neoptera</taxon>
        <taxon>Endopterygota</taxon>
        <taxon>Lepidoptera</taxon>
        <taxon>Glossata</taxon>
        <taxon>Ditrysia</taxon>
        <taxon>Papilionoidea</taxon>
        <taxon>Papilionidae</taxon>
        <taxon>Parnassiinae</taxon>
        <taxon>Parnassini</taxon>
        <taxon>Parnassius</taxon>
        <taxon>Driopa</taxon>
    </lineage>
</organism>
<evidence type="ECO:0000259" key="7">
    <source>
        <dbReference type="PROSITE" id="PS01033"/>
    </source>
</evidence>
<sequence>MHHAYVYPIIYFTYRLFRLNPVTKTYFKAIKDMDEEQLSKSYQFKAHAINLMSSINTAVTNLNQPEVVIALMNKLGETHRKRRVEQLHFDQVKEVLVGILRNDMKLSEDIISSWVKFVTFIYKHIFEVLNDK</sequence>
<feature type="domain" description="Globin" evidence="7">
    <location>
        <begin position="1"/>
        <end position="130"/>
    </location>
</feature>
<evidence type="ECO:0000313" key="8">
    <source>
        <dbReference type="EMBL" id="CAK1595910.1"/>
    </source>
</evidence>
<evidence type="ECO:0000256" key="2">
    <source>
        <dbReference type="ARBA" id="ARBA00022617"/>
    </source>
</evidence>
<dbReference type="PROSITE" id="PS01033">
    <property type="entry name" value="GLOBIN"/>
    <property type="match status" value="1"/>
</dbReference>
<dbReference type="InterPro" id="IPR044399">
    <property type="entry name" value="Mb-like_M"/>
</dbReference>
<dbReference type="Proteomes" id="UP001314205">
    <property type="component" value="Unassembled WGS sequence"/>
</dbReference>
<proteinExistence type="inferred from homology"/>
<evidence type="ECO:0000256" key="3">
    <source>
        <dbReference type="ARBA" id="ARBA00022621"/>
    </source>
</evidence>
<evidence type="ECO:0000256" key="6">
    <source>
        <dbReference type="RuleBase" id="RU000356"/>
    </source>
</evidence>
<dbReference type="InterPro" id="IPR000971">
    <property type="entry name" value="Globin"/>
</dbReference>
<dbReference type="PANTHER" id="PTHR47217:SF1">
    <property type="entry name" value="GLOBIN-LIKE PROTEIN"/>
    <property type="match status" value="1"/>
</dbReference>
<evidence type="ECO:0000313" key="9">
    <source>
        <dbReference type="Proteomes" id="UP001314205"/>
    </source>
</evidence>
<keyword evidence="9" id="KW-1185">Reference proteome</keyword>
<dbReference type="GO" id="GO:0005344">
    <property type="term" value="F:oxygen carrier activity"/>
    <property type="evidence" value="ECO:0007669"/>
    <property type="project" value="UniProtKB-KW"/>
</dbReference>
<keyword evidence="3 6" id="KW-0561">Oxygen transport</keyword>
<dbReference type="GO" id="GO:0020037">
    <property type="term" value="F:heme binding"/>
    <property type="evidence" value="ECO:0007669"/>
    <property type="project" value="InterPro"/>
</dbReference>
<comment type="similarity">
    <text evidence="6">Belongs to the globin family.</text>
</comment>
<dbReference type="AlphaFoldDB" id="A0AAV1LKB3"/>
<reference evidence="8 9" key="1">
    <citation type="submission" date="2023-11" db="EMBL/GenBank/DDBJ databases">
        <authorList>
            <person name="Hedman E."/>
            <person name="Englund M."/>
            <person name="Stromberg M."/>
            <person name="Nyberg Akerstrom W."/>
            <person name="Nylinder S."/>
            <person name="Jareborg N."/>
            <person name="Kallberg Y."/>
            <person name="Kronander E."/>
        </authorList>
    </citation>
    <scope>NUCLEOTIDE SEQUENCE [LARGE SCALE GENOMIC DNA]</scope>
</reference>
<keyword evidence="4" id="KW-0479">Metal-binding</keyword>
<dbReference type="InterPro" id="IPR012292">
    <property type="entry name" value="Globin/Proto"/>
</dbReference>
<dbReference type="SUPFAM" id="SSF46458">
    <property type="entry name" value="Globin-like"/>
    <property type="match status" value="1"/>
</dbReference>
<dbReference type="Pfam" id="PF00042">
    <property type="entry name" value="Globin"/>
    <property type="match status" value="1"/>
</dbReference>
<name>A0AAV1LKB3_9NEOP</name>
<evidence type="ECO:0000256" key="4">
    <source>
        <dbReference type="ARBA" id="ARBA00022723"/>
    </source>
</evidence>
<dbReference type="CDD" id="cd01040">
    <property type="entry name" value="Mb-like"/>
    <property type="match status" value="1"/>
</dbReference>
<accession>A0AAV1LKB3</accession>
<evidence type="ECO:0000256" key="1">
    <source>
        <dbReference type="ARBA" id="ARBA00022448"/>
    </source>
</evidence>
<keyword evidence="5" id="KW-0408">Iron</keyword>